<organism evidence="1 2">
    <name type="scientific">Penicillium roqueforti (strain FM164)</name>
    <dbReference type="NCBI Taxonomy" id="1365484"/>
    <lineage>
        <taxon>Eukaryota</taxon>
        <taxon>Fungi</taxon>
        <taxon>Dikarya</taxon>
        <taxon>Ascomycota</taxon>
        <taxon>Pezizomycotina</taxon>
        <taxon>Eurotiomycetes</taxon>
        <taxon>Eurotiomycetidae</taxon>
        <taxon>Eurotiales</taxon>
        <taxon>Aspergillaceae</taxon>
        <taxon>Penicillium</taxon>
    </lineage>
</organism>
<evidence type="ECO:0000313" key="2">
    <source>
        <dbReference type="Proteomes" id="UP000030686"/>
    </source>
</evidence>
<evidence type="ECO:0000313" key="1">
    <source>
        <dbReference type="EMBL" id="CDM29559.1"/>
    </source>
</evidence>
<gene>
    <name evidence="1" type="ORF">PROQFM164_S01g003371</name>
</gene>
<sequence length="51" mass="5485">MSPTSPALRGISGGRAPSKIAAVAELIPQRLYLDCRPCHRLVDSNLLPVDE</sequence>
<dbReference type="Proteomes" id="UP000030686">
    <property type="component" value="Unassembled WGS sequence"/>
</dbReference>
<dbReference type="EMBL" id="HG792015">
    <property type="protein sequence ID" value="CDM29559.1"/>
    <property type="molecule type" value="Genomic_DNA"/>
</dbReference>
<reference evidence="1" key="1">
    <citation type="journal article" date="2014" name="Nat. Commun.">
        <title>Multiple recent horizontal transfers of a large genomic region in cheese making fungi.</title>
        <authorList>
            <person name="Cheeseman K."/>
            <person name="Ropars J."/>
            <person name="Renault P."/>
            <person name="Dupont J."/>
            <person name="Gouzy J."/>
            <person name="Branca A."/>
            <person name="Abraham A.L."/>
            <person name="Ceppi M."/>
            <person name="Conseiller E."/>
            <person name="Debuchy R."/>
            <person name="Malagnac F."/>
            <person name="Goarin A."/>
            <person name="Silar P."/>
            <person name="Lacoste S."/>
            <person name="Sallet E."/>
            <person name="Bensimon A."/>
            <person name="Giraud T."/>
            <person name="Brygoo Y."/>
        </authorList>
    </citation>
    <scope>NUCLEOTIDE SEQUENCE [LARGE SCALE GENOMIC DNA]</scope>
    <source>
        <strain evidence="1">FM164</strain>
    </source>
</reference>
<proteinExistence type="predicted"/>
<protein>
    <submittedName>
        <fullName evidence="1">Genomic scaffold, ProqFM164S01</fullName>
    </submittedName>
</protein>
<keyword evidence="2" id="KW-1185">Reference proteome</keyword>
<name>W6Q5P5_PENRF</name>
<accession>W6Q5P5</accession>
<dbReference type="AlphaFoldDB" id="W6Q5P5"/>